<dbReference type="AlphaFoldDB" id="A0A0F8Y215"/>
<evidence type="ECO:0000256" key="1">
    <source>
        <dbReference type="SAM" id="Phobius"/>
    </source>
</evidence>
<keyword evidence="1" id="KW-0472">Membrane</keyword>
<keyword evidence="1" id="KW-1133">Transmembrane helix</keyword>
<dbReference type="EMBL" id="LAZR01059531">
    <property type="protein sequence ID" value="KKK67600.1"/>
    <property type="molecule type" value="Genomic_DNA"/>
</dbReference>
<feature type="transmembrane region" description="Helical" evidence="1">
    <location>
        <begin position="30"/>
        <end position="50"/>
    </location>
</feature>
<keyword evidence="1" id="KW-0812">Transmembrane</keyword>
<gene>
    <name evidence="2" type="ORF">LCGC14_2952440</name>
</gene>
<name>A0A0F8Y215_9ZZZZ</name>
<reference evidence="2" key="1">
    <citation type="journal article" date="2015" name="Nature">
        <title>Complex archaea that bridge the gap between prokaryotes and eukaryotes.</title>
        <authorList>
            <person name="Spang A."/>
            <person name="Saw J.H."/>
            <person name="Jorgensen S.L."/>
            <person name="Zaremba-Niedzwiedzka K."/>
            <person name="Martijn J."/>
            <person name="Lind A.E."/>
            <person name="van Eijk R."/>
            <person name="Schleper C."/>
            <person name="Guy L."/>
            <person name="Ettema T.J."/>
        </authorList>
    </citation>
    <scope>NUCLEOTIDE SEQUENCE</scope>
</reference>
<evidence type="ECO:0000313" key="2">
    <source>
        <dbReference type="EMBL" id="KKK67600.1"/>
    </source>
</evidence>
<organism evidence="2">
    <name type="scientific">marine sediment metagenome</name>
    <dbReference type="NCBI Taxonomy" id="412755"/>
    <lineage>
        <taxon>unclassified sequences</taxon>
        <taxon>metagenomes</taxon>
        <taxon>ecological metagenomes</taxon>
    </lineage>
</organism>
<proteinExistence type="predicted"/>
<feature type="non-terminal residue" evidence="2">
    <location>
        <position position="123"/>
    </location>
</feature>
<sequence length="123" mass="13428">MVMVTRLKPYYDRKRKEAKMTDTPKYHPHALLVIVFVAGVLLFCAIIRVANPVPAAVQLVEGEFGRAGDLKCAVCGEAVSGRTYTEENGVKIHFCGLQHGMESLGDQPGTVYLGTGHSVERLP</sequence>
<protein>
    <submittedName>
        <fullName evidence="2">Uncharacterized protein</fullName>
    </submittedName>
</protein>
<accession>A0A0F8Y215</accession>
<comment type="caution">
    <text evidence="2">The sequence shown here is derived from an EMBL/GenBank/DDBJ whole genome shotgun (WGS) entry which is preliminary data.</text>
</comment>